<sequence>GGENHEGFIGMQDHGDDVWFRNIRVKVLD</sequence>
<dbReference type="Pfam" id="PF06439">
    <property type="entry name" value="3keto-disac_hyd"/>
    <property type="match status" value="1"/>
</dbReference>
<dbReference type="Proteomes" id="UP000488521">
    <property type="component" value="Unassembled WGS sequence"/>
</dbReference>
<evidence type="ECO:0000313" key="2">
    <source>
        <dbReference type="EMBL" id="KAB4469331.1"/>
    </source>
</evidence>
<evidence type="ECO:0000259" key="1">
    <source>
        <dbReference type="Pfam" id="PF06439"/>
    </source>
</evidence>
<dbReference type="RefSeq" id="WP_155520086.1">
    <property type="nucleotide sequence ID" value="NZ_CAXSVM010000049.1"/>
</dbReference>
<dbReference type="EMBL" id="WCRS01000024">
    <property type="protein sequence ID" value="KAB4469331.1"/>
    <property type="molecule type" value="Genomic_DNA"/>
</dbReference>
<comment type="caution">
    <text evidence="2">The sequence shown here is derived from an EMBL/GenBank/DDBJ whole genome shotgun (WGS) entry which is preliminary data.</text>
</comment>
<dbReference type="AlphaFoldDB" id="A0A6A2JNI5"/>
<proteinExistence type="predicted"/>
<name>A0A6A2JNI5_BACT4</name>
<reference evidence="2 3" key="1">
    <citation type="journal article" date="2019" name="Nat. Med.">
        <title>A library of human gut bacterial isolates paired with longitudinal multiomics data enables mechanistic microbiome research.</title>
        <authorList>
            <person name="Poyet M."/>
            <person name="Groussin M."/>
            <person name="Gibbons S.M."/>
            <person name="Avila-Pacheco J."/>
            <person name="Jiang X."/>
            <person name="Kearney S.M."/>
            <person name="Perrotta A.R."/>
            <person name="Berdy B."/>
            <person name="Zhao S."/>
            <person name="Lieberman T.D."/>
            <person name="Swanson P.K."/>
            <person name="Smith M."/>
            <person name="Roesemann S."/>
            <person name="Alexander J.E."/>
            <person name="Rich S.A."/>
            <person name="Livny J."/>
            <person name="Vlamakis H."/>
            <person name="Clish C."/>
            <person name="Bullock K."/>
            <person name="Deik A."/>
            <person name="Scott J."/>
            <person name="Pierce K.A."/>
            <person name="Xavier R.J."/>
            <person name="Alm E.J."/>
        </authorList>
    </citation>
    <scope>NUCLEOTIDE SEQUENCE [LARGE SCALE GENOMIC DNA]</scope>
    <source>
        <strain evidence="2 3">BIOML-A156</strain>
    </source>
</reference>
<evidence type="ECO:0000313" key="3">
    <source>
        <dbReference type="Proteomes" id="UP000488521"/>
    </source>
</evidence>
<gene>
    <name evidence="2" type="ORF">GAN59_22325</name>
</gene>
<dbReference type="Gene3D" id="2.60.120.560">
    <property type="entry name" value="Exo-inulinase, domain 1"/>
    <property type="match status" value="1"/>
</dbReference>
<protein>
    <submittedName>
        <fullName evidence="2">DUF1080 domain-containing protein</fullName>
    </submittedName>
</protein>
<feature type="domain" description="3-keto-alpha-glucoside-1,2-lyase/3-keto-2-hydroxy-glucal hydratase" evidence="1">
    <location>
        <begin position="4"/>
        <end position="26"/>
    </location>
</feature>
<accession>A0A6A2JNI5</accession>
<feature type="non-terminal residue" evidence="2">
    <location>
        <position position="1"/>
    </location>
</feature>
<dbReference type="GO" id="GO:0016787">
    <property type="term" value="F:hydrolase activity"/>
    <property type="evidence" value="ECO:0007669"/>
    <property type="project" value="InterPro"/>
</dbReference>
<organism evidence="2 3">
    <name type="scientific">Bacteroides thetaiotaomicron</name>
    <dbReference type="NCBI Taxonomy" id="818"/>
    <lineage>
        <taxon>Bacteria</taxon>
        <taxon>Pseudomonadati</taxon>
        <taxon>Bacteroidota</taxon>
        <taxon>Bacteroidia</taxon>
        <taxon>Bacteroidales</taxon>
        <taxon>Bacteroidaceae</taxon>
        <taxon>Bacteroides</taxon>
    </lineage>
</organism>
<dbReference type="InterPro" id="IPR010496">
    <property type="entry name" value="AL/BT2_dom"/>
</dbReference>